<dbReference type="Gene3D" id="1.10.10.1320">
    <property type="entry name" value="Anti-sigma factor, zinc-finger domain"/>
    <property type="match status" value="1"/>
</dbReference>
<dbReference type="STRING" id="1137799.GZ78_17380"/>
<dbReference type="AlphaFoldDB" id="A0A081NGE9"/>
<dbReference type="Pfam" id="PF12973">
    <property type="entry name" value="Cupin_7"/>
    <property type="match status" value="1"/>
</dbReference>
<dbReference type="eggNOG" id="COG3806">
    <property type="taxonomic scope" value="Bacteria"/>
</dbReference>
<reference evidence="2 3" key="1">
    <citation type="submission" date="2014-06" db="EMBL/GenBank/DDBJ databases">
        <title>Whole Genome Sequences of Three Symbiotic Endozoicomonas Bacteria.</title>
        <authorList>
            <person name="Neave M.J."/>
            <person name="Apprill A."/>
            <person name="Voolstra C.R."/>
        </authorList>
    </citation>
    <scope>NUCLEOTIDE SEQUENCE [LARGE SCALE GENOMIC DNA]</scope>
    <source>
        <strain evidence="2 3">DSM 25634</strain>
    </source>
</reference>
<gene>
    <name evidence="2" type="ORF">GZ78_17380</name>
</gene>
<evidence type="ECO:0000259" key="1">
    <source>
        <dbReference type="Pfam" id="PF12973"/>
    </source>
</evidence>
<dbReference type="InterPro" id="IPR012807">
    <property type="entry name" value="Anti-sigma_ChrR"/>
</dbReference>
<dbReference type="InterPro" id="IPR011051">
    <property type="entry name" value="RmlC_Cupin_sf"/>
</dbReference>
<name>A0A081NGE9_9GAMM</name>
<accession>A0A081NGE9</accession>
<dbReference type="SUPFAM" id="SSF51182">
    <property type="entry name" value="RmlC-like cupins"/>
    <property type="match status" value="1"/>
</dbReference>
<evidence type="ECO:0000313" key="3">
    <source>
        <dbReference type="Proteomes" id="UP000028073"/>
    </source>
</evidence>
<dbReference type="EMBL" id="JOKH01000003">
    <property type="protein sequence ID" value="KEQ17522.1"/>
    <property type="molecule type" value="Genomic_DNA"/>
</dbReference>
<dbReference type="InterPro" id="IPR041916">
    <property type="entry name" value="Anti_sigma_zinc_sf"/>
</dbReference>
<dbReference type="RefSeq" id="WP_034837883.1">
    <property type="nucleotide sequence ID" value="NZ_JOKH01000003.1"/>
</dbReference>
<dbReference type="CDD" id="cd20301">
    <property type="entry name" value="cupin_ChrR"/>
    <property type="match status" value="1"/>
</dbReference>
<dbReference type="InterPro" id="IPR025979">
    <property type="entry name" value="ChrR-like_cupin_dom"/>
</dbReference>
<dbReference type="InterPro" id="IPR014710">
    <property type="entry name" value="RmlC-like_jellyroll"/>
</dbReference>
<comment type="caution">
    <text evidence="2">The sequence shown here is derived from an EMBL/GenBank/DDBJ whole genome shotgun (WGS) entry which is preliminary data.</text>
</comment>
<dbReference type="Proteomes" id="UP000028073">
    <property type="component" value="Unassembled WGS sequence"/>
</dbReference>
<dbReference type="Gene3D" id="2.60.120.10">
    <property type="entry name" value="Jelly Rolls"/>
    <property type="match status" value="1"/>
</dbReference>
<sequence length="216" mass="23233">MTTHHPDLSTLMSYSAGSLPDAIATVVAAHLSLCDHCSCHVQEAEQIGISLLEQLEPTPMSAGAKDDILSMLGETTQAAEPAKPEPHVPDDADVPSPLRHLLGHYLDDLHWKTMAPGLKQFILPAAESNLRLLKIAPGTCMPSHGHTGSELTLVLRGSYSDELGRFCAGDVADLDPDIQHQPVADTHEGCICLIATDAPLRFNGLVPRLLQPFFQL</sequence>
<organism evidence="2 3">
    <name type="scientific">Endozoicomonas numazuensis</name>
    <dbReference type="NCBI Taxonomy" id="1137799"/>
    <lineage>
        <taxon>Bacteria</taxon>
        <taxon>Pseudomonadati</taxon>
        <taxon>Pseudomonadota</taxon>
        <taxon>Gammaproteobacteria</taxon>
        <taxon>Oceanospirillales</taxon>
        <taxon>Endozoicomonadaceae</taxon>
        <taxon>Endozoicomonas</taxon>
    </lineage>
</organism>
<protein>
    <recommendedName>
        <fullName evidence="1">ChrR-like cupin domain-containing protein</fullName>
    </recommendedName>
</protein>
<evidence type="ECO:0000313" key="2">
    <source>
        <dbReference type="EMBL" id="KEQ17522.1"/>
    </source>
</evidence>
<keyword evidence="3" id="KW-1185">Reference proteome</keyword>
<proteinExistence type="predicted"/>
<dbReference type="NCBIfam" id="TIGR02451">
    <property type="entry name" value="anti_sig_ChrR"/>
    <property type="match status" value="1"/>
</dbReference>
<feature type="domain" description="ChrR-like cupin" evidence="1">
    <location>
        <begin position="107"/>
        <end position="196"/>
    </location>
</feature>